<evidence type="ECO:0000313" key="4">
    <source>
        <dbReference type="Proteomes" id="UP001210925"/>
    </source>
</evidence>
<sequence>MSTFGFQPPPAYSTDILAPPVWQGPPGQMTNYQASGSIHQKYAIFGHETQVLQVNLFPGESVVSQPGAMLYRGEGVNISTGVGGVGQGFSRIMAGESFFKNSYTNRGKYMESIAISPSFPAKIIPIDLSRSGTILAKHGSYIAHIGNVNVSFQVVSNMMAGCFGGNGLFLLKLEGNGIVFLNGGGSVMEKILAPGETLLAHHDSLVGFSASVQYGARRIGDCLTCCCGGEGLFNFELTGPGLVMIQSMSKERLKAIFPPPRNSGGEPQGQLPVSPGN</sequence>
<dbReference type="NCBIfam" id="TIGR00266">
    <property type="entry name" value="TIGR00266 family protein"/>
    <property type="match status" value="1"/>
</dbReference>
<name>A0AAD5XZU9_9FUNG</name>
<dbReference type="InterPro" id="IPR016031">
    <property type="entry name" value="Trp_RNA-bd_attenuator-like_dom"/>
</dbReference>
<dbReference type="Proteomes" id="UP001210925">
    <property type="component" value="Unassembled WGS sequence"/>
</dbReference>
<dbReference type="PANTHER" id="PTHR43657:SF1">
    <property type="entry name" value="ALTERED INHERITANCE OF MITOCHONDRIA PROTEIN 24, MITOCHONDRIAL"/>
    <property type="match status" value="1"/>
</dbReference>
<organism evidence="3 4">
    <name type="scientific">Boothiomyces macroporosus</name>
    <dbReference type="NCBI Taxonomy" id="261099"/>
    <lineage>
        <taxon>Eukaryota</taxon>
        <taxon>Fungi</taxon>
        <taxon>Fungi incertae sedis</taxon>
        <taxon>Chytridiomycota</taxon>
        <taxon>Chytridiomycota incertae sedis</taxon>
        <taxon>Chytridiomycetes</taxon>
        <taxon>Rhizophydiales</taxon>
        <taxon>Terramycetaceae</taxon>
        <taxon>Boothiomyces</taxon>
    </lineage>
</organism>
<dbReference type="InterPro" id="IPR002838">
    <property type="entry name" value="AIM24"/>
</dbReference>
<dbReference type="Gene3D" id="3.60.160.10">
    <property type="entry name" value="Mitochondrial biogenesis AIM24"/>
    <property type="match status" value="1"/>
</dbReference>
<dbReference type="InterPro" id="IPR036983">
    <property type="entry name" value="AIM24_sf"/>
</dbReference>
<proteinExistence type="inferred from homology"/>
<dbReference type="Pfam" id="PF01987">
    <property type="entry name" value="AIM24"/>
    <property type="match status" value="1"/>
</dbReference>
<dbReference type="GO" id="GO:0005739">
    <property type="term" value="C:mitochondrion"/>
    <property type="evidence" value="ECO:0007669"/>
    <property type="project" value="UniProtKB-SubCell"/>
</dbReference>
<dbReference type="PANTHER" id="PTHR43657">
    <property type="entry name" value="TRYPTOPHAN RNA-BINDING ATTENUATOR PROTEIN-LIKE PROTEIN"/>
    <property type="match status" value="1"/>
</dbReference>
<keyword evidence="4" id="KW-1185">Reference proteome</keyword>
<reference evidence="3" key="1">
    <citation type="submission" date="2020-05" db="EMBL/GenBank/DDBJ databases">
        <title>Phylogenomic resolution of chytrid fungi.</title>
        <authorList>
            <person name="Stajich J.E."/>
            <person name="Amses K."/>
            <person name="Simmons R."/>
            <person name="Seto K."/>
            <person name="Myers J."/>
            <person name="Bonds A."/>
            <person name="Quandt C.A."/>
            <person name="Barry K."/>
            <person name="Liu P."/>
            <person name="Grigoriev I."/>
            <person name="Longcore J.E."/>
            <person name="James T.Y."/>
        </authorList>
    </citation>
    <scope>NUCLEOTIDE SEQUENCE</scope>
    <source>
        <strain evidence="3">PLAUS21</strain>
    </source>
</reference>
<evidence type="ECO:0000256" key="2">
    <source>
        <dbReference type="SAM" id="MobiDB-lite"/>
    </source>
</evidence>
<evidence type="ECO:0000256" key="1">
    <source>
        <dbReference type="RuleBase" id="RU363045"/>
    </source>
</evidence>
<dbReference type="EMBL" id="JADGKB010000216">
    <property type="protein sequence ID" value="KAJ3250880.1"/>
    <property type="molecule type" value="Genomic_DNA"/>
</dbReference>
<evidence type="ECO:0000313" key="3">
    <source>
        <dbReference type="EMBL" id="KAJ3250880.1"/>
    </source>
</evidence>
<comment type="subcellular location">
    <subcellularLocation>
        <location evidence="1">Mitochondrion</location>
    </subcellularLocation>
</comment>
<protein>
    <recommendedName>
        <fullName evidence="1">Altered inheritance of mitochondria protein 24, mitochondrial</fullName>
    </recommendedName>
</protein>
<dbReference type="SUPFAM" id="SSF51219">
    <property type="entry name" value="TRAP-like"/>
    <property type="match status" value="1"/>
</dbReference>
<dbReference type="AlphaFoldDB" id="A0AAD5XZU9"/>
<feature type="region of interest" description="Disordered" evidence="2">
    <location>
        <begin position="258"/>
        <end position="277"/>
    </location>
</feature>
<comment type="caution">
    <text evidence="3">The sequence shown here is derived from an EMBL/GenBank/DDBJ whole genome shotgun (WGS) entry which is preliminary data.</text>
</comment>
<accession>A0AAD5XZU9</accession>
<gene>
    <name evidence="3" type="ORF">HK103_003067</name>
</gene>
<comment type="similarity">
    <text evidence="1">Belongs to the AIM24 family.</text>
</comment>
<keyword evidence="1" id="KW-0496">Mitochondrion</keyword>